<dbReference type="RefSeq" id="WP_110345454.1">
    <property type="nucleotide sequence ID" value="NZ_QJHL01000001.1"/>
</dbReference>
<dbReference type="OrthoDB" id="49666at2"/>
<dbReference type="Proteomes" id="UP000247681">
    <property type="component" value="Unassembled WGS sequence"/>
</dbReference>
<dbReference type="EMBL" id="QJHL01000001">
    <property type="protein sequence ID" value="PXY46446.1"/>
    <property type="molecule type" value="Genomic_DNA"/>
</dbReference>
<organism evidence="2 3">
    <name type="scientific">Flavobacterium hydrophilum</name>
    <dbReference type="NCBI Taxonomy" id="2211445"/>
    <lineage>
        <taxon>Bacteria</taxon>
        <taxon>Pseudomonadati</taxon>
        <taxon>Bacteroidota</taxon>
        <taxon>Flavobacteriia</taxon>
        <taxon>Flavobacteriales</taxon>
        <taxon>Flavobacteriaceae</taxon>
        <taxon>Flavobacterium</taxon>
    </lineage>
</organism>
<dbReference type="InterPro" id="IPR043129">
    <property type="entry name" value="ATPase_NBD"/>
</dbReference>
<dbReference type="Pfam" id="PF00480">
    <property type="entry name" value="ROK"/>
    <property type="match status" value="2"/>
</dbReference>
<evidence type="ECO:0000313" key="2">
    <source>
        <dbReference type="EMBL" id="PXY46446.1"/>
    </source>
</evidence>
<accession>A0A2V4C524</accession>
<gene>
    <name evidence="2" type="ORF">DMB68_04500</name>
</gene>
<comment type="caution">
    <text evidence="2">The sequence shown here is derived from an EMBL/GenBank/DDBJ whole genome shotgun (WGS) entry which is preliminary data.</text>
</comment>
<dbReference type="PANTHER" id="PTHR18964">
    <property type="entry name" value="ROK (REPRESSOR, ORF, KINASE) FAMILY"/>
    <property type="match status" value="1"/>
</dbReference>
<sequence length="297" mass="32895">MEHTYNIGVDVGGSHVSCAFVNKTTGKIVENSFVERKIDSNGSVQEFTESMRLLFGQLFSVANQYSFDAVGVAMPGPFDYENGISKIQGVQKFDALYDVNLKEIFKDVLNGYDVPVCFANDASCYALGEYYGGAAQNSKRTIVLTLGTGLGSTFLINGSQSIEGTGVPPDGYLYNVPFGKSIADDYFSTRWFVNTFKERFRLDISGARETAALAQKDEWQALAVFDEFADNLTEMIYPWVTKFQPDTFVIGGNIAKCHPFFLNKLEEKLAKREVHNLKIKTCELWADAPIVGAAMSM</sequence>
<keyword evidence="3" id="KW-1185">Reference proteome</keyword>
<evidence type="ECO:0008006" key="4">
    <source>
        <dbReference type="Google" id="ProtNLM"/>
    </source>
</evidence>
<dbReference type="Gene3D" id="3.30.420.40">
    <property type="match status" value="2"/>
</dbReference>
<evidence type="ECO:0000313" key="3">
    <source>
        <dbReference type="Proteomes" id="UP000247681"/>
    </source>
</evidence>
<evidence type="ECO:0000256" key="1">
    <source>
        <dbReference type="ARBA" id="ARBA00006479"/>
    </source>
</evidence>
<dbReference type="AlphaFoldDB" id="A0A2V4C524"/>
<reference evidence="2 3" key="1">
    <citation type="submission" date="2018-05" db="EMBL/GenBank/DDBJ databases">
        <title>Flavobacterium sp. strain IMCC34758, incomplete genome.</title>
        <authorList>
            <person name="Joung Y."/>
        </authorList>
    </citation>
    <scope>NUCLEOTIDE SEQUENCE [LARGE SCALE GENOMIC DNA]</scope>
    <source>
        <strain evidence="2 3">IMCC34758</strain>
    </source>
</reference>
<name>A0A2V4C524_9FLAO</name>
<dbReference type="PANTHER" id="PTHR18964:SF149">
    <property type="entry name" value="BIFUNCTIONAL UDP-N-ACETYLGLUCOSAMINE 2-EPIMERASE_N-ACETYLMANNOSAMINE KINASE"/>
    <property type="match status" value="1"/>
</dbReference>
<comment type="similarity">
    <text evidence="1">Belongs to the ROK (NagC/XylR) family.</text>
</comment>
<dbReference type="CDD" id="cd23763">
    <property type="entry name" value="ASKHA_ATPase_ROK"/>
    <property type="match status" value="1"/>
</dbReference>
<dbReference type="SUPFAM" id="SSF53067">
    <property type="entry name" value="Actin-like ATPase domain"/>
    <property type="match status" value="1"/>
</dbReference>
<proteinExistence type="inferred from homology"/>
<protein>
    <recommendedName>
        <fullName evidence="4">ROK family protein</fullName>
    </recommendedName>
</protein>
<dbReference type="InterPro" id="IPR000600">
    <property type="entry name" value="ROK"/>
</dbReference>